<dbReference type="GeneID" id="83055622"/>
<dbReference type="PANTHER" id="PTHR35810">
    <property type="entry name" value="CYTOPLASMIC PROTEIN-RELATED"/>
    <property type="match status" value="1"/>
</dbReference>
<evidence type="ECO:0000313" key="1">
    <source>
        <dbReference type="EMBL" id="KAB1477178.1"/>
    </source>
</evidence>
<dbReference type="InterPro" id="IPR011204">
    <property type="entry name" value="Virulence_RhuM-like"/>
</dbReference>
<name>A0A833C9Q6_9FIRM</name>
<dbReference type="RefSeq" id="WP_127008364.1">
    <property type="nucleotide sequence ID" value="NZ_RQUZ01000010.1"/>
</dbReference>
<dbReference type="EMBL" id="WBKH01000010">
    <property type="protein sequence ID" value="KAB1477178.1"/>
    <property type="molecule type" value="Genomic_DNA"/>
</dbReference>
<comment type="caution">
    <text evidence="1">The sequence shown here is derived from an EMBL/GenBank/DDBJ whole genome shotgun (WGS) entry which is preliminary data.</text>
</comment>
<sequence>MDNIIIYNTEDGETNVKLYANDGTVWMTQKSMSQLFECSTDNISLHLKNIFSDNELDKKAVTENSSVTAADGKTYQVTLYNLNAILAVGFRVRSKRGVQFRKWANTTLKEYMQKGFVIDSERLKNPDGRPDYFDELLEQIRDIRASEKRFYQKLKDLFALSSDYDKTDVETTKFFTETQNKLIYGVTGKTAAELIVSRADANKPNMALTSWKGKIVRKQDITIAKNYLTHNEVDSLNRLVSIFLESAELRVKLKKDLTLTYWRNSVDKLLVDYDIPLLNTLGQVSHASMVKLVNNTYTDFDARRKKEDAKLADLEDLKELEELISKHK</sequence>
<dbReference type="PIRSF" id="PIRSF015268">
    <property type="entry name" value="Virulence_RhuM"/>
    <property type="match status" value="1"/>
</dbReference>
<dbReference type="AlphaFoldDB" id="A0A833C9Q6"/>
<gene>
    <name evidence="1" type="ORF">F8R14_09275</name>
</gene>
<dbReference type="Pfam" id="PF13310">
    <property type="entry name" value="Virulence_RhuM"/>
    <property type="match status" value="1"/>
</dbReference>
<dbReference type="PANTHER" id="PTHR35810:SF1">
    <property type="entry name" value="CYTOPLASMIC PROTEIN"/>
    <property type="match status" value="1"/>
</dbReference>
<dbReference type="Proteomes" id="UP000434554">
    <property type="component" value="Unassembled WGS sequence"/>
</dbReference>
<proteinExistence type="predicted"/>
<reference evidence="1 2" key="1">
    <citation type="submission" date="2019-09" db="EMBL/GenBank/DDBJ databases">
        <title>Draft genome sequence of 3 type strains from the CCUG.</title>
        <authorList>
            <person name="Pineiro-Iglesias B."/>
            <person name="Tunovic T."/>
            <person name="Unosson C."/>
            <person name="Inganas E."/>
            <person name="Ohlen M."/>
            <person name="Cardew S."/>
            <person name="Jensie-Markopoulos S."/>
            <person name="Salva-Serra F."/>
            <person name="Jaen-Luchoro D."/>
            <person name="Karlsson R."/>
            <person name="Svensson-Stadler L."/>
            <person name="Chun J."/>
            <person name="Moore E."/>
        </authorList>
    </citation>
    <scope>NUCLEOTIDE SEQUENCE [LARGE SCALE GENOMIC DNA]</scope>
    <source>
        <strain evidence="1 2">CCUG 65427</strain>
    </source>
</reference>
<protein>
    <submittedName>
        <fullName evidence="1">Virulence RhuM family protein</fullName>
    </submittedName>
</protein>
<evidence type="ECO:0000313" key="2">
    <source>
        <dbReference type="Proteomes" id="UP000434554"/>
    </source>
</evidence>
<accession>A0A833C9Q6</accession>
<organism evidence="1 2">
    <name type="scientific">Veillonella seminalis</name>
    <dbReference type="NCBI Taxonomy" id="1502943"/>
    <lineage>
        <taxon>Bacteria</taxon>
        <taxon>Bacillati</taxon>
        <taxon>Bacillota</taxon>
        <taxon>Negativicutes</taxon>
        <taxon>Veillonellales</taxon>
        <taxon>Veillonellaceae</taxon>
        <taxon>Veillonella</taxon>
    </lineage>
</organism>